<keyword evidence="5" id="KW-1185">Reference proteome</keyword>
<dbReference type="SUPFAM" id="SSF52402">
    <property type="entry name" value="Adenine nucleotide alpha hydrolases-like"/>
    <property type="match status" value="1"/>
</dbReference>
<dbReference type="PRINTS" id="PR01438">
    <property type="entry name" value="UNVRSLSTRESS"/>
</dbReference>
<evidence type="ECO:0000313" key="6">
    <source>
        <dbReference type="Proteomes" id="UP001060018"/>
    </source>
</evidence>
<feature type="domain" description="UspA" evidence="2">
    <location>
        <begin position="68"/>
        <end position="119"/>
    </location>
</feature>
<dbReference type="Gene3D" id="3.40.50.620">
    <property type="entry name" value="HUPs"/>
    <property type="match status" value="1"/>
</dbReference>
<dbReference type="EMBL" id="CP102487">
    <property type="protein sequence ID" value="UUX59227.1"/>
    <property type="molecule type" value="Genomic_DNA"/>
</dbReference>
<comment type="similarity">
    <text evidence="1">Belongs to the universal stress protein A family.</text>
</comment>
<dbReference type="CDD" id="cd00293">
    <property type="entry name" value="USP-like"/>
    <property type="match status" value="1"/>
</dbReference>
<reference evidence="4" key="2">
    <citation type="journal article" date="2022" name="Pest Manag. Sci.">
        <title>Glutamicibacter halophytocola-mediated host fitness of potato tuber moth on Solanaceae crops.</title>
        <authorList>
            <person name="Wang W."/>
            <person name="Xiao G."/>
            <person name="Du G."/>
            <person name="Chang L."/>
            <person name="Yang Y."/>
            <person name="Ye J."/>
            <person name="Chen B."/>
        </authorList>
    </citation>
    <scope>NUCLEOTIDE SEQUENCE</scope>
    <source>
        <strain evidence="4">S2</strain>
    </source>
</reference>
<dbReference type="InterPro" id="IPR014729">
    <property type="entry name" value="Rossmann-like_a/b/a_fold"/>
</dbReference>
<dbReference type="Proteomes" id="UP000320717">
    <property type="component" value="Chromosome"/>
</dbReference>
<dbReference type="InterPro" id="IPR006015">
    <property type="entry name" value="Universal_stress_UspA"/>
</dbReference>
<evidence type="ECO:0000313" key="5">
    <source>
        <dbReference type="Proteomes" id="UP000320717"/>
    </source>
</evidence>
<dbReference type="Pfam" id="PF00582">
    <property type="entry name" value="Usp"/>
    <property type="match status" value="1"/>
</dbReference>
<dbReference type="AlphaFoldDB" id="A0A5B8IRU2"/>
<dbReference type="RefSeq" id="WP_146277333.1">
    <property type="nucleotide sequence ID" value="NZ_CP042260.1"/>
</dbReference>
<dbReference type="Proteomes" id="UP001060018">
    <property type="component" value="Chromosome"/>
</dbReference>
<sequence>MTVLVGYTHTAEGAAALRHALAIAELANTDIALFPLFALNGEAWPGTELAAQLPAKASFLQPRANSPRAADELVDVGNELDAQVIVIGVRSRSRVGKMLMGSDAQAVILGASVPVLSVKADENEH</sequence>
<organism evidence="4 6">
    <name type="scientific">Glutamicibacter halophytocola</name>
    <dbReference type="NCBI Taxonomy" id="1933880"/>
    <lineage>
        <taxon>Bacteria</taxon>
        <taxon>Bacillati</taxon>
        <taxon>Actinomycetota</taxon>
        <taxon>Actinomycetes</taxon>
        <taxon>Micrococcales</taxon>
        <taxon>Micrococcaceae</taxon>
        <taxon>Glutamicibacter</taxon>
    </lineage>
</organism>
<dbReference type="EMBL" id="CP042260">
    <property type="protein sequence ID" value="QDY67068.1"/>
    <property type="molecule type" value="Genomic_DNA"/>
</dbReference>
<reference evidence="3 5" key="1">
    <citation type="submission" date="2019-07" db="EMBL/GenBank/DDBJ databases">
        <title>Complete Genome Sequence of drought tolerant Plant Growth-Promoting Rhizobacterium Glutamicibacter halophytocola DR408.</title>
        <authorList>
            <person name="Nishu S.D."/>
            <person name="Lee T.K."/>
        </authorList>
    </citation>
    <scope>NUCLEOTIDE SEQUENCE [LARGE SCALE GENOMIC DNA]</scope>
    <source>
        <strain evidence="3 5">DR408</strain>
    </source>
</reference>
<gene>
    <name evidence="3" type="ORF">FQA45_12480</name>
    <name evidence="4" type="ORF">NUH22_00845</name>
</gene>
<protein>
    <submittedName>
        <fullName evidence="4">Universal stress protein</fullName>
    </submittedName>
</protein>
<accession>A0A5B8IRU2</accession>
<proteinExistence type="inferred from homology"/>
<evidence type="ECO:0000256" key="1">
    <source>
        <dbReference type="ARBA" id="ARBA00008791"/>
    </source>
</evidence>
<dbReference type="InterPro" id="IPR006016">
    <property type="entry name" value="UspA"/>
</dbReference>
<evidence type="ECO:0000313" key="4">
    <source>
        <dbReference type="EMBL" id="UUX59227.1"/>
    </source>
</evidence>
<evidence type="ECO:0000313" key="3">
    <source>
        <dbReference type="EMBL" id="QDY67068.1"/>
    </source>
</evidence>
<evidence type="ECO:0000259" key="2">
    <source>
        <dbReference type="Pfam" id="PF00582"/>
    </source>
</evidence>
<name>A0A5B8IRU2_9MICC</name>